<dbReference type="Pfam" id="PF07030">
    <property type="entry name" value="Phage_Mu_Gp36"/>
    <property type="match status" value="1"/>
</dbReference>
<evidence type="ECO:0000313" key="2">
    <source>
        <dbReference type="Proteomes" id="UP000288096"/>
    </source>
</evidence>
<accession>A0A401FZU3</accession>
<reference evidence="2" key="1">
    <citation type="submission" date="2017-11" db="EMBL/GenBank/DDBJ databases">
        <authorList>
            <person name="Watanabe M."/>
            <person name="Kojima H."/>
        </authorList>
    </citation>
    <scope>NUCLEOTIDE SEQUENCE [LARGE SCALE GENOMIC DNA]</scope>
    <source>
        <strain evidence="2">Tokyo 01</strain>
    </source>
</reference>
<dbReference type="AlphaFoldDB" id="A0A401FZU3"/>
<name>A0A401FZU3_9BACT</name>
<keyword evidence="2" id="KW-1185">Reference proteome</keyword>
<sequence length="147" mass="16148">MAYGRREGLIRLLNEQTLLDLCDSTGTATSDDPAVIAILDEAIEQADREIDAHVAVVRPVPLDPVPEFISNLSDRMAVVHLFRRSPHAIVPEAWQKEQDNCRRVLENIAQGRISIGAASATDTADTDGCMAVSAPDPVFPADIWRRF</sequence>
<dbReference type="EMBL" id="BEXT01000001">
    <property type="protein sequence ID" value="GBC62491.1"/>
    <property type="molecule type" value="Genomic_DNA"/>
</dbReference>
<organism evidence="1 2">
    <name type="scientific">Desulfonema ishimotonii</name>
    <dbReference type="NCBI Taxonomy" id="45657"/>
    <lineage>
        <taxon>Bacteria</taxon>
        <taxon>Pseudomonadati</taxon>
        <taxon>Thermodesulfobacteriota</taxon>
        <taxon>Desulfobacteria</taxon>
        <taxon>Desulfobacterales</taxon>
        <taxon>Desulfococcaceae</taxon>
        <taxon>Desulfonema</taxon>
    </lineage>
</organism>
<gene>
    <name evidence="1" type="ORF">DENIS_3463</name>
</gene>
<reference evidence="2" key="2">
    <citation type="submission" date="2019-01" db="EMBL/GenBank/DDBJ databases">
        <title>Genome sequence of Desulfonema ishimotonii strain Tokyo 01.</title>
        <authorList>
            <person name="Fukui M."/>
        </authorList>
    </citation>
    <scope>NUCLEOTIDE SEQUENCE [LARGE SCALE GENOMIC DNA]</scope>
    <source>
        <strain evidence="2">Tokyo 01</strain>
    </source>
</reference>
<protein>
    <submittedName>
        <fullName evidence="1">DUF1320 domain-containing protein</fullName>
    </submittedName>
</protein>
<evidence type="ECO:0000313" key="1">
    <source>
        <dbReference type="EMBL" id="GBC62491.1"/>
    </source>
</evidence>
<comment type="caution">
    <text evidence="1">The sequence shown here is derived from an EMBL/GenBank/DDBJ whole genome shotgun (WGS) entry which is preliminary data.</text>
</comment>
<dbReference type="OrthoDB" id="9805172at2"/>
<dbReference type="RefSeq" id="WP_124329657.1">
    <property type="nucleotide sequence ID" value="NZ_BEXT01000001.1"/>
</dbReference>
<dbReference type="InterPro" id="IPR009752">
    <property type="entry name" value="Phage_Mu_GpJ"/>
</dbReference>
<dbReference type="Proteomes" id="UP000288096">
    <property type="component" value="Unassembled WGS sequence"/>
</dbReference>
<proteinExistence type="predicted"/>